<comment type="caution">
    <text evidence="1">The sequence shown here is derived from an EMBL/GenBank/DDBJ whole genome shotgun (WGS) entry which is preliminary data.</text>
</comment>
<keyword evidence="1" id="KW-0548">Nucleotidyltransferase</keyword>
<gene>
    <name evidence="1" type="ORF">N7530_006308</name>
</gene>
<evidence type="ECO:0000313" key="1">
    <source>
        <dbReference type="EMBL" id="KAJ5472307.1"/>
    </source>
</evidence>
<reference evidence="1" key="2">
    <citation type="journal article" date="2023" name="IMA Fungus">
        <title>Comparative genomic study of the Penicillium genus elucidates a diverse pangenome and 15 lateral gene transfer events.</title>
        <authorList>
            <person name="Petersen C."/>
            <person name="Sorensen T."/>
            <person name="Nielsen M.R."/>
            <person name="Sondergaard T.E."/>
            <person name="Sorensen J.L."/>
            <person name="Fitzpatrick D.A."/>
            <person name="Frisvad J.C."/>
            <person name="Nielsen K.L."/>
        </authorList>
    </citation>
    <scope>NUCLEOTIDE SEQUENCE</scope>
    <source>
        <strain evidence="1">IBT 17660</strain>
    </source>
</reference>
<protein>
    <submittedName>
        <fullName evidence="1">Reverse transcriptaseRNA-dependent DNA polymerase</fullName>
    </submittedName>
</protein>
<sequence length="93" mass="10506">MYEAQYALLVKPVTIHADNTSAIALAKNPEYHARTKHIAVRYHFLRQEVEAKSICFKYVSTKEQAADGFTKPLASIIFKRFVNQLGLAPVNVN</sequence>
<dbReference type="OrthoDB" id="3799035at2759"/>
<dbReference type="Proteomes" id="UP001147760">
    <property type="component" value="Unassembled WGS sequence"/>
</dbReference>
<keyword evidence="1" id="KW-0695">RNA-directed DNA polymerase</keyword>
<dbReference type="CDD" id="cd09272">
    <property type="entry name" value="RNase_HI_RT_Ty1"/>
    <property type="match status" value="1"/>
</dbReference>
<dbReference type="AlphaFoldDB" id="A0A9W9WS80"/>
<proteinExistence type="predicted"/>
<evidence type="ECO:0000313" key="2">
    <source>
        <dbReference type="Proteomes" id="UP001147760"/>
    </source>
</evidence>
<organism evidence="1 2">
    <name type="scientific">Penicillium desertorum</name>
    <dbReference type="NCBI Taxonomy" id="1303715"/>
    <lineage>
        <taxon>Eukaryota</taxon>
        <taxon>Fungi</taxon>
        <taxon>Dikarya</taxon>
        <taxon>Ascomycota</taxon>
        <taxon>Pezizomycotina</taxon>
        <taxon>Eurotiomycetes</taxon>
        <taxon>Eurotiomycetidae</taxon>
        <taxon>Eurotiales</taxon>
        <taxon>Aspergillaceae</taxon>
        <taxon>Penicillium</taxon>
    </lineage>
</organism>
<name>A0A9W9WS80_9EURO</name>
<reference evidence="1" key="1">
    <citation type="submission" date="2022-12" db="EMBL/GenBank/DDBJ databases">
        <authorList>
            <person name="Petersen C."/>
        </authorList>
    </citation>
    <scope>NUCLEOTIDE SEQUENCE</scope>
    <source>
        <strain evidence="1">IBT 17660</strain>
    </source>
</reference>
<keyword evidence="1" id="KW-0808">Transferase</keyword>
<accession>A0A9W9WS80</accession>
<dbReference type="GO" id="GO:0003964">
    <property type="term" value="F:RNA-directed DNA polymerase activity"/>
    <property type="evidence" value="ECO:0007669"/>
    <property type="project" value="UniProtKB-KW"/>
</dbReference>
<keyword evidence="2" id="KW-1185">Reference proteome</keyword>
<dbReference type="EMBL" id="JAPWDO010000004">
    <property type="protein sequence ID" value="KAJ5472307.1"/>
    <property type="molecule type" value="Genomic_DNA"/>
</dbReference>